<keyword evidence="2" id="KW-0560">Oxidoreductase</keyword>
<dbReference type="Pfam" id="PF13561">
    <property type="entry name" value="adh_short_C2"/>
    <property type="match status" value="1"/>
</dbReference>
<accession>A0A448Z2D4</accession>
<evidence type="ECO:0000313" key="4">
    <source>
        <dbReference type="Proteomes" id="UP000291116"/>
    </source>
</evidence>
<dbReference type="InterPro" id="IPR036291">
    <property type="entry name" value="NAD(P)-bd_dom_sf"/>
</dbReference>
<dbReference type="GO" id="GO:0048038">
    <property type="term" value="F:quinone binding"/>
    <property type="evidence" value="ECO:0007669"/>
    <property type="project" value="TreeGrafter"/>
</dbReference>
<sequence>MSSSWLQLAHKTCIITGAGSGIGEAVAKSLVSVGCRVVLADHNDNAIERVANDFITDESNFHLMKCDVADPKQVRDLIHQADKFASCSNFSHSQQTNVPVATLLVNCAGITRDNWVSQMEMDEWNDVLDVNLKGTFLTCREFLNQRRADQFFPKEYDSNKCGPRSDASIVNIGSVVSEFGNLGQVNYAASKGGVLGMSRALAKEVAIRNVRVNSVVPGFIETPMAQAIPAHVKDRVMNQIPMKRFGSTSEVANVVSFLLSPRSGYITGESVTVSGMISL</sequence>
<evidence type="ECO:0000313" key="3">
    <source>
        <dbReference type="EMBL" id="VEU36202.1"/>
    </source>
</evidence>
<dbReference type="GO" id="GO:0016616">
    <property type="term" value="F:oxidoreductase activity, acting on the CH-OH group of donors, NAD or NADP as acceptor"/>
    <property type="evidence" value="ECO:0007669"/>
    <property type="project" value="TreeGrafter"/>
</dbReference>
<dbReference type="PANTHER" id="PTHR42760">
    <property type="entry name" value="SHORT-CHAIN DEHYDROGENASES/REDUCTASES FAMILY MEMBER"/>
    <property type="match status" value="1"/>
</dbReference>
<proteinExistence type="inferred from homology"/>
<dbReference type="PRINTS" id="PR00080">
    <property type="entry name" value="SDRFAMILY"/>
</dbReference>
<dbReference type="PRINTS" id="PR00081">
    <property type="entry name" value="GDHRDH"/>
</dbReference>
<keyword evidence="4" id="KW-1185">Reference proteome</keyword>
<evidence type="ECO:0008006" key="5">
    <source>
        <dbReference type="Google" id="ProtNLM"/>
    </source>
</evidence>
<organism evidence="3 4">
    <name type="scientific">Pseudo-nitzschia multistriata</name>
    <dbReference type="NCBI Taxonomy" id="183589"/>
    <lineage>
        <taxon>Eukaryota</taxon>
        <taxon>Sar</taxon>
        <taxon>Stramenopiles</taxon>
        <taxon>Ochrophyta</taxon>
        <taxon>Bacillariophyta</taxon>
        <taxon>Bacillariophyceae</taxon>
        <taxon>Bacillariophycidae</taxon>
        <taxon>Bacillariales</taxon>
        <taxon>Bacillariaceae</taxon>
        <taxon>Pseudo-nitzschia</taxon>
    </lineage>
</organism>
<evidence type="ECO:0000256" key="2">
    <source>
        <dbReference type="ARBA" id="ARBA00023002"/>
    </source>
</evidence>
<protein>
    <recommendedName>
        <fullName evidence="5">3-oxoacyl-[acyl-carrier-protein] reductase</fullName>
    </recommendedName>
</protein>
<dbReference type="OrthoDB" id="1393670at2759"/>
<gene>
    <name evidence="3" type="ORF">PSNMU_V1.4_AUG-EV-PASAV3_0029890</name>
</gene>
<dbReference type="Proteomes" id="UP000291116">
    <property type="component" value="Unassembled WGS sequence"/>
</dbReference>
<reference evidence="3 4" key="1">
    <citation type="submission" date="2019-01" db="EMBL/GenBank/DDBJ databases">
        <authorList>
            <person name="Ferrante I. M."/>
        </authorList>
    </citation>
    <scope>NUCLEOTIDE SEQUENCE [LARGE SCALE GENOMIC DNA]</scope>
    <source>
        <strain evidence="3 4">B856</strain>
    </source>
</reference>
<dbReference type="FunFam" id="3.40.50.720:FF:000173">
    <property type="entry name" value="3-oxoacyl-[acyl-carrier protein] reductase"/>
    <property type="match status" value="1"/>
</dbReference>
<name>A0A448Z2D4_9STRA</name>
<dbReference type="InterPro" id="IPR020904">
    <property type="entry name" value="Sc_DH/Rdtase_CS"/>
</dbReference>
<dbReference type="PANTHER" id="PTHR42760:SF83">
    <property type="entry name" value="(3R)-3-HYDROXYACYL-COA DEHYDROGENASE"/>
    <property type="match status" value="1"/>
</dbReference>
<comment type="similarity">
    <text evidence="1">Belongs to the short-chain dehydrogenases/reductases (SDR) family.</text>
</comment>
<dbReference type="GO" id="GO:0006633">
    <property type="term" value="P:fatty acid biosynthetic process"/>
    <property type="evidence" value="ECO:0007669"/>
    <property type="project" value="TreeGrafter"/>
</dbReference>
<dbReference type="InterPro" id="IPR002347">
    <property type="entry name" value="SDR_fam"/>
</dbReference>
<dbReference type="SUPFAM" id="SSF51735">
    <property type="entry name" value="NAD(P)-binding Rossmann-fold domains"/>
    <property type="match status" value="1"/>
</dbReference>
<dbReference type="AlphaFoldDB" id="A0A448Z2D4"/>
<dbReference type="PROSITE" id="PS00061">
    <property type="entry name" value="ADH_SHORT"/>
    <property type="match status" value="1"/>
</dbReference>
<dbReference type="EMBL" id="CAACVS010000081">
    <property type="protein sequence ID" value="VEU36202.1"/>
    <property type="molecule type" value="Genomic_DNA"/>
</dbReference>
<dbReference type="Gene3D" id="3.40.50.720">
    <property type="entry name" value="NAD(P)-binding Rossmann-like Domain"/>
    <property type="match status" value="1"/>
</dbReference>
<evidence type="ECO:0000256" key="1">
    <source>
        <dbReference type="ARBA" id="ARBA00006484"/>
    </source>
</evidence>